<evidence type="ECO:0000256" key="3">
    <source>
        <dbReference type="ARBA" id="ARBA00022989"/>
    </source>
</evidence>
<dbReference type="Pfam" id="PF02466">
    <property type="entry name" value="Tim17"/>
    <property type="match status" value="1"/>
</dbReference>
<gene>
    <name evidence="5" type="ORF">C1H46_030291</name>
</gene>
<evidence type="ECO:0000256" key="4">
    <source>
        <dbReference type="ARBA" id="ARBA00023136"/>
    </source>
</evidence>
<evidence type="ECO:0000256" key="1">
    <source>
        <dbReference type="ARBA" id="ARBA00004141"/>
    </source>
</evidence>
<evidence type="ECO:0008006" key="7">
    <source>
        <dbReference type="Google" id="ProtNLM"/>
    </source>
</evidence>
<comment type="subcellular location">
    <subcellularLocation>
        <location evidence="1">Membrane</location>
        <topology evidence="1">Multi-pass membrane protein</topology>
    </subcellularLocation>
</comment>
<evidence type="ECO:0000313" key="6">
    <source>
        <dbReference type="Proteomes" id="UP000315295"/>
    </source>
</evidence>
<keyword evidence="6" id="KW-1185">Reference proteome</keyword>
<dbReference type="InterPro" id="IPR039175">
    <property type="entry name" value="TIM22"/>
</dbReference>
<dbReference type="AlphaFoldDB" id="A0A540LCK6"/>
<dbReference type="GO" id="GO:0045039">
    <property type="term" value="P:protein insertion into mitochondrial inner membrane"/>
    <property type="evidence" value="ECO:0007669"/>
    <property type="project" value="InterPro"/>
</dbReference>
<reference evidence="5 6" key="1">
    <citation type="journal article" date="2019" name="G3 (Bethesda)">
        <title>Sequencing of a Wild Apple (Malus baccata) Genome Unravels the Differences Between Cultivated and Wild Apple Species Regarding Disease Resistance and Cold Tolerance.</title>
        <authorList>
            <person name="Chen X."/>
        </authorList>
    </citation>
    <scope>NUCLEOTIDE SEQUENCE [LARGE SCALE GENOMIC DNA]</scope>
    <source>
        <strain evidence="6">cv. Shandingzi</strain>
        <tissue evidence="5">Leaves</tissue>
    </source>
</reference>
<accession>A0A540LCK6</accession>
<dbReference type="GO" id="GO:0042721">
    <property type="term" value="C:TIM22 mitochondrial import inner membrane insertion complex"/>
    <property type="evidence" value="ECO:0007669"/>
    <property type="project" value="InterPro"/>
</dbReference>
<name>A0A540LCK6_MALBA</name>
<proteinExistence type="predicted"/>
<dbReference type="STRING" id="106549.A0A540LCK6"/>
<dbReference type="PANTHER" id="PTHR14110:SF5">
    <property type="entry name" value="OUTER ENVELOPE PORE PROTEIN 16-4, CHLOROPLASTIC"/>
    <property type="match status" value="1"/>
</dbReference>
<dbReference type="GO" id="GO:0030943">
    <property type="term" value="F:mitochondrion targeting sequence binding"/>
    <property type="evidence" value="ECO:0007669"/>
    <property type="project" value="TreeGrafter"/>
</dbReference>
<comment type="caution">
    <text evidence="5">The sequence shown here is derived from an EMBL/GenBank/DDBJ whole genome shotgun (WGS) entry which is preliminary data.</text>
</comment>
<organism evidence="5 6">
    <name type="scientific">Malus baccata</name>
    <name type="common">Siberian crab apple</name>
    <name type="synonym">Pyrus baccata</name>
    <dbReference type="NCBI Taxonomy" id="106549"/>
    <lineage>
        <taxon>Eukaryota</taxon>
        <taxon>Viridiplantae</taxon>
        <taxon>Streptophyta</taxon>
        <taxon>Embryophyta</taxon>
        <taxon>Tracheophyta</taxon>
        <taxon>Spermatophyta</taxon>
        <taxon>Magnoliopsida</taxon>
        <taxon>eudicotyledons</taxon>
        <taxon>Gunneridae</taxon>
        <taxon>Pentapetalae</taxon>
        <taxon>rosids</taxon>
        <taxon>fabids</taxon>
        <taxon>Rosales</taxon>
        <taxon>Rosaceae</taxon>
        <taxon>Amygdaloideae</taxon>
        <taxon>Maleae</taxon>
        <taxon>Malus</taxon>
    </lineage>
</organism>
<protein>
    <recommendedName>
        <fullName evidence="7">Mitochondrial import inner membrane translocase subunit TIM22</fullName>
    </recommendedName>
</protein>
<keyword evidence="3" id="KW-1133">Transmembrane helix</keyword>
<keyword evidence="2" id="KW-0812">Transmembrane</keyword>
<dbReference type="PANTHER" id="PTHR14110">
    <property type="entry name" value="MITOCHONDRIAL IMPORT INNER MEMBRANE TRANSLOCASE SUBUNIT TIM22"/>
    <property type="match status" value="1"/>
</dbReference>
<keyword evidence="4" id="KW-0472">Membrane</keyword>
<dbReference type="GO" id="GO:0008320">
    <property type="term" value="F:protein transmembrane transporter activity"/>
    <property type="evidence" value="ECO:0007669"/>
    <property type="project" value="TreeGrafter"/>
</dbReference>
<evidence type="ECO:0000256" key="2">
    <source>
        <dbReference type="ARBA" id="ARBA00022692"/>
    </source>
</evidence>
<dbReference type="Proteomes" id="UP000315295">
    <property type="component" value="Unassembled WGS sequence"/>
</dbReference>
<evidence type="ECO:0000313" key="5">
    <source>
        <dbReference type="EMBL" id="TQD84201.1"/>
    </source>
</evidence>
<dbReference type="EMBL" id="VIEB01000648">
    <property type="protein sequence ID" value="TQD84201.1"/>
    <property type="molecule type" value="Genomic_DNA"/>
</dbReference>
<sequence>MEGEPYDVVPCSSVTVDSILRIGTAGAIWGLCAGPHDARKKGLAGAAQLAFVARSAGTFGIQYGLVAGICTLTHCGLQRYRGKSDWVNGLVAGAVAGGAIAAMTRSWTQVIPMACLVSAFKVATDYARAV</sequence>